<evidence type="ECO:0000313" key="1">
    <source>
        <dbReference type="EMBL" id="MCE3051938.1"/>
    </source>
</evidence>
<evidence type="ECO:0000313" key="2">
    <source>
        <dbReference type="Proteomes" id="UP000823775"/>
    </source>
</evidence>
<name>A0ABS8WM82_DATST</name>
<protein>
    <submittedName>
        <fullName evidence="1">Uncharacterized protein</fullName>
    </submittedName>
</protein>
<accession>A0ABS8WM82</accession>
<organism evidence="1 2">
    <name type="scientific">Datura stramonium</name>
    <name type="common">Jimsonweed</name>
    <name type="synonym">Common thornapple</name>
    <dbReference type="NCBI Taxonomy" id="4076"/>
    <lineage>
        <taxon>Eukaryota</taxon>
        <taxon>Viridiplantae</taxon>
        <taxon>Streptophyta</taxon>
        <taxon>Embryophyta</taxon>
        <taxon>Tracheophyta</taxon>
        <taxon>Spermatophyta</taxon>
        <taxon>Magnoliopsida</taxon>
        <taxon>eudicotyledons</taxon>
        <taxon>Gunneridae</taxon>
        <taxon>Pentapetalae</taxon>
        <taxon>asterids</taxon>
        <taxon>lamiids</taxon>
        <taxon>Solanales</taxon>
        <taxon>Solanaceae</taxon>
        <taxon>Solanoideae</taxon>
        <taxon>Datureae</taxon>
        <taxon>Datura</taxon>
    </lineage>
</organism>
<keyword evidence="2" id="KW-1185">Reference proteome</keyword>
<reference evidence="1 2" key="1">
    <citation type="journal article" date="2021" name="BMC Genomics">
        <title>Datura genome reveals duplications of psychoactive alkaloid biosynthetic genes and high mutation rate following tissue culture.</title>
        <authorList>
            <person name="Rajewski A."/>
            <person name="Carter-House D."/>
            <person name="Stajich J."/>
            <person name="Litt A."/>
        </authorList>
    </citation>
    <scope>NUCLEOTIDE SEQUENCE [LARGE SCALE GENOMIC DNA]</scope>
    <source>
        <strain evidence="1">AR-01</strain>
    </source>
</reference>
<gene>
    <name evidence="1" type="ORF">HAX54_051229</name>
</gene>
<dbReference type="EMBL" id="JACEIK010009080">
    <property type="protein sequence ID" value="MCE3051938.1"/>
    <property type="molecule type" value="Genomic_DNA"/>
</dbReference>
<comment type="caution">
    <text evidence="1">The sequence shown here is derived from an EMBL/GenBank/DDBJ whole genome shotgun (WGS) entry which is preliminary data.</text>
</comment>
<proteinExistence type="predicted"/>
<dbReference type="Proteomes" id="UP000823775">
    <property type="component" value="Unassembled WGS sequence"/>
</dbReference>
<sequence>MGKRYWSISGWKNIPLMPVQKLQAPAKCKLSVRCFPVLHCLAACPDAIIYEKSRSKGDTTSSRFYMFEKSFKASIVFALPWNLTSMVHVLPFWRGRSMTNSLEEAITISMTD</sequence>